<dbReference type="InterPro" id="IPR050248">
    <property type="entry name" value="Polysacc_deacetylase_ArnD"/>
</dbReference>
<dbReference type="Pfam" id="PF01522">
    <property type="entry name" value="Polysacc_deac_1"/>
    <property type="match status" value="1"/>
</dbReference>
<dbReference type="InterPro" id="IPR011330">
    <property type="entry name" value="Glyco_hydro/deAcase_b/a-brl"/>
</dbReference>
<dbReference type="EMBL" id="JACBZS010000001">
    <property type="protein sequence ID" value="NYI70451.1"/>
    <property type="molecule type" value="Genomic_DNA"/>
</dbReference>
<name>A0A7Z0D7Q9_9ACTN</name>
<feature type="region of interest" description="Disordered" evidence="1">
    <location>
        <begin position="20"/>
        <end position="75"/>
    </location>
</feature>
<dbReference type="Gene3D" id="3.20.20.370">
    <property type="entry name" value="Glycoside hydrolase/deacetylase"/>
    <property type="match status" value="1"/>
</dbReference>
<gene>
    <name evidence="3" type="ORF">GGQ54_001011</name>
</gene>
<feature type="compositionally biased region" description="Low complexity" evidence="1">
    <location>
        <begin position="31"/>
        <end position="55"/>
    </location>
</feature>
<comment type="caution">
    <text evidence="3">The sequence shown here is derived from an EMBL/GenBank/DDBJ whole genome shotgun (WGS) entry which is preliminary data.</text>
</comment>
<dbReference type="SUPFAM" id="SSF88713">
    <property type="entry name" value="Glycoside hydrolase/deacetylase"/>
    <property type="match status" value="1"/>
</dbReference>
<protein>
    <submittedName>
        <fullName evidence="3">Peptidoglycan/xylan/chitin deacetylase (PgdA/CDA1 family)</fullName>
    </submittedName>
</protein>
<reference evidence="3 4" key="1">
    <citation type="submission" date="2020-07" db="EMBL/GenBank/DDBJ databases">
        <title>Sequencing the genomes of 1000 actinobacteria strains.</title>
        <authorList>
            <person name="Klenk H.-P."/>
        </authorList>
    </citation>
    <scope>NUCLEOTIDE SEQUENCE [LARGE SCALE GENOMIC DNA]</scope>
    <source>
        <strain evidence="3 4">DSM 103164</strain>
    </source>
</reference>
<proteinExistence type="predicted"/>
<dbReference type="PROSITE" id="PS51257">
    <property type="entry name" value="PROKAR_LIPOPROTEIN"/>
    <property type="match status" value="1"/>
</dbReference>
<evidence type="ECO:0000256" key="1">
    <source>
        <dbReference type="SAM" id="MobiDB-lite"/>
    </source>
</evidence>
<accession>A0A7Z0D7Q9</accession>
<organism evidence="3 4">
    <name type="scientific">Naumannella cuiyingiana</name>
    <dbReference type="NCBI Taxonomy" id="1347891"/>
    <lineage>
        <taxon>Bacteria</taxon>
        <taxon>Bacillati</taxon>
        <taxon>Actinomycetota</taxon>
        <taxon>Actinomycetes</taxon>
        <taxon>Propionibacteriales</taxon>
        <taxon>Propionibacteriaceae</taxon>
        <taxon>Naumannella</taxon>
    </lineage>
</organism>
<dbReference type="InterPro" id="IPR002509">
    <property type="entry name" value="NODB_dom"/>
</dbReference>
<dbReference type="RefSeq" id="WP_179444408.1">
    <property type="nucleotide sequence ID" value="NZ_JACBZS010000001.1"/>
</dbReference>
<dbReference type="PROSITE" id="PS51677">
    <property type="entry name" value="NODB"/>
    <property type="match status" value="1"/>
</dbReference>
<dbReference type="PANTHER" id="PTHR10587">
    <property type="entry name" value="GLYCOSYL TRANSFERASE-RELATED"/>
    <property type="match status" value="1"/>
</dbReference>
<feature type="domain" description="NodB homology" evidence="2">
    <location>
        <begin position="107"/>
        <end position="308"/>
    </location>
</feature>
<evidence type="ECO:0000259" key="2">
    <source>
        <dbReference type="PROSITE" id="PS51677"/>
    </source>
</evidence>
<dbReference type="GO" id="GO:0016810">
    <property type="term" value="F:hydrolase activity, acting on carbon-nitrogen (but not peptide) bonds"/>
    <property type="evidence" value="ECO:0007669"/>
    <property type="project" value="InterPro"/>
</dbReference>
<dbReference type="GO" id="GO:0005975">
    <property type="term" value="P:carbohydrate metabolic process"/>
    <property type="evidence" value="ECO:0007669"/>
    <property type="project" value="InterPro"/>
</dbReference>
<sequence>MRHSWRWVVAGGLSVLGLVGCGSPPGAPTQASDPPAATGPSAGSPSGSSAGSSSPAPTPSPTPSADPTKLKPGANHNNAASAYVYSAKDVNRWLVEGEKAAGYPRNKIAFLTFDDGPTNSSTPRVLDILKKEKVPATFFYIAGPKALGKADKSLVRRTIAEGHAIDIHSYSHDYSELYPGGRGNAKQVVADNEKALAAIRKVLGPDYAVHGYRYPGGHQSWKGLDEADAAMAKKDRYWIEWNALDGDGDAEAPASSEAAAELVSSTLAESGNPGVAVVLLHDYKDNDLTIGALPTIIEDLRSDGYEFGVID</sequence>
<evidence type="ECO:0000313" key="3">
    <source>
        <dbReference type="EMBL" id="NYI70451.1"/>
    </source>
</evidence>
<dbReference type="AlphaFoldDB" id="A0A7Z0D7Q9"/>
<evidence type="ECO:0000313" key="4">
    <source>
        <dbReference type="Proteomes" id="UP000527616"/>
    </source>
</evidence>
<keyword evidence="4" id="KW-1185">Reference proteome</keyword>
<dbReference type="Proteomes" id="UP000527616">
    <property type="component" value="Unassembled WGS sequence"/>
</dbReference>